<dbReference type="GO" id="GO:0004252">
    <property type="term" value="F:serine-type endopeptidase activity"/>
    <property type="evidence" value="ECO:0007669"/>
    <property type="project" value="UniProtKB-UniRule"/>
</dbReference>
<reference evidence="8 9" key="1">
    <citation type="submission" date="2017-07" db="EMBL/GenBank/DDBJ databases">
        <title>Genome sequence of Streptomyces pluripotens MUSC 137T.</title>
        <authorList>
            <person name="Ser H.-L."/>
            <person name="Lee L.-H."/>
        </authorList>
    </citation>
    <scope>NUCLEOTIDE SEQUENCE [LARGE SCALE GENOMIC DNA]</scope>
    <source>
        <strain evidence="8 9">MUSC 137</strain>
    </source>
</reference>
<dbReference type="PROSITE" id="PS00137">
    <property type="entry name" value="SUBTILASE_HIS"/>
    <property type="match status" value="1"/>
</dbReference>
<feature type="active site" description="Charge relay system" evidence="5">
    <location>
        <position position="419"/>
    </location>
</feature>
<feature type="region of interest" description="Disordered" evidence="6">
    <location>
        <begin position="67"/>
        <end position="95"/>
    </location>
</feature>
<proteinExistence type="inferred from homology"/>
<name>A0A221NTS8_9ACTN</name>
<sequence length="483" mass="51063">MAPQRFHEQFDQIQRSMPDVPLAMGPDGDAGLLYEKGVVLARDGEEARIVEDTVRAHFTETRGLFPDHVRRTGPQTSRTGVTRIRVGDPGQGDDPVPHALRALGEMEARRGHQLASRNHVVHIAVNACPGDEPVPAVRTGPVNPGVAAGGYDPETAVRVLVVDTGLVHDHGSCPLLAHTTGDAQVDETDGDGLLHQYVGHGTFIAGIVAAVAPNSDITVLGTLNDAGAILESEFGARLFEAVDRAGWPDIISLSAGTPTTGTGTTGGLTGVTGLIGLEAFMRELRSQRTLLVAAAGNNASSTPFWPAAYAALPEYADSVLSVGALRADGEAEACFSNHGPWVRAYAPGERLTSALTGFDTPVPYVYQHSTYDACRFGFSYPCTCRFPCHTGVLSEQRESTGAKPDQVMFDGLAQWSGTSFATPVAAGLVAARMTAYREREPRMAGARLLAATVERAEVRGARVPALRPATWRPVPLAVPALPA</sequence>
<evidence type="ECO:0000259" key="7">
    <source>
        <dbReference type="Pfam" id="PF00082"/>
    </source>
</evidence>
<evidence type="ECO:0000313" key="8">
    <source>
        <dbReference type="EMBL" id="ASN23198.1"/>
    </source>
</evidence>
<evidence type="ECO:0000256" key="5">
    <source>
        <dbReference type="PROSITE-ProRule" id="PRU01240"/>
    </source>
</evidence>
<dbReference type="PRINTS" id="PR00723">
    <property type="entry name" value="SUBTILISIN"/>
</dbReference>
<dbReference type="STRING" id="1355015.LK06_002100"/>
<feature type="domain" description="Peptidase S8/S53" evidence="7">
    <location>
        <begin position="156"/>
        <end position="450"/>
    </location>
</feature>
<dbReference type="InterPro" id="IPR000209">
    <property type="entry name" value="Peptidase_S8/S53_dom"/>
</dbReference>
<feature type="active site" description="Charge relay system" evidence="5">
    <location>
        <position position="163"/>
    </location>
</feature>
<dbReference type="InterPro" id="IPR036852">
    <property type="entry name" value="Peptidase_S8/S53_dom_sf"/>
</dbReference>
<evidence type="ECO:0000256" key="6">
    <source>
        <dbReference type="SAM" id="MobiDB-lite"/>
    </source>
</evidence>
<organism evidence="8 9">
    <name type="scientific">Streptomyces pluripotens</name>
    <dbReference type="NCBI Taxonomy" id="1355015"/>
    <lineage>
        <taxon>Bacteria</taxon>
        <taxon>Bacillati</taxon>
        <taxon>Actinomycetota</taxon>
        <taxon>Actinomycetes</taxon>
        <taxon>Kitasatosporales</taxon>
        <taxon>Streptomycetaceae</taxon>
        <taxon>Streptomyces</taxon>
    </lineage>
</organism>
<dbReference type="GO" id="GO:0006508">
    <property type="term" value="P:proteolysis"/>
    <property type="evidence" value="ECO:0007669"/>
    <property type="project" value="UniProtKB-KW"/>
</dbReference>
<dbReference type="EMBL" id="CP022433">
    <property type="protein sequence ID" value="ASN23198.1"/>
    <property type="molecule type" value="Genomic_DNA"/>
</dbReference>
<dbReference type="Pfam" id="PF00082">
    <property type="entry name" value="Peptidase_S8"/>
    <property type="match status" value="1"/>
</dbReference>
<dbReference type="SUPFAM" id="SSF52743">
    <property type="entry name" value="Subtilisin-like"/>
    <property type="match status" value="1"/>
</dbReference>
<dbReference type="PROSITE" id="PS00138">
    <property type="entry name" value="SUBTILASE_SER"/>
    <property type="match status" value="1"/>
</dbReference>
<dbReference type="InterPro" id="IPR023828">
    <property type="entry name" value="Peptidase_S8_Ser-AS"/>
</dbReference>
<dbReference type="InterPro" id="IPR022398">
    <property type="entry name" value="Peptidase_S8_His-AS"/>
</dbReference>
<keyword evidence="2 5" id="KW-0645">Protease</keyword>
<accession>A0A221NTS8</accession>
<dbReference type="KEGG" id="splu:LK06_002100"/>
<dbReference type="Proteomes" id="UP000031501">
    <property type="component" value="Chromosome"/>
</dbReference>
<evidence type="ECO:0000256" key="3">
    <source>
        <dbReference type="ARBA" id="ARBA00022801"/>
    </source>
</evidence>
<evidence type="ECO:0000313" key="9">
    <source>
        <dbReference type="Proteomes" id="UP000031501"/>
    </source>
</evidence>
<dbReference type="OrthoDB" id="5177045at2"/>
<feature type="active site" description="Charge relay system" evidence="5">
    <location>
        <position position="200"/>
    </location>
</feature>
<gene>
    <name evidence="8" type="ORF">LK07_03185</name>
</gene>
<dbReference type="RefSeq" id="WP_039653860.1">
    <property type="nucleotide sequence ID" value="NZ_CP021080.1"/>
</dbReference>
<dbReference type="Gene3D" id="3.40.50.200">
    <property type="entry name" value="Peptidase S8/S53 domain"/>
    <property type="match status" value="1"/>
</dbReference>
<evidence type="ECO:0000256" key="4">
    <source>
        <dbReference type="ARBA" id="ARBA00022825"/>
    </source>
</evidence>
<keyword evidence="4 5" id="KW-0720">Serine protease</keyword>
<protein>
    <submittedName>
        <fullName evidence="8">Peptidase S8</fullName>
    </submittedName>
</protein>
<dbReference type="PANTHER" id="PTHR43806">
    <property type="entry name" value="PEPTIDASE S8"/>
    <property type="match status" value="1"/>
</dbReference>
<dbReference type="PROSITE" id="PS51892">
    <property type="entry name" value="SUBTILASE"/>
    <property type="match status" value="1"/>
</dbReference>
<dbReference type="InterPro" id="IPR015500">
    <property type="entry name" value="Peptidase_S8_subtilisin-rel"/>
</dbReference>
<keyword evidence="3 5" id="KW-0378">Hydrolase</keyword>
<dbReference type="PANTHER" id="PTHR43806:SF11">
    <property type="entry name" value="CEREVISIN-RELATED"/>
    <property type="match status" value="1"/>
</dbReference>
<dbReference type="CDD" id="cd00306">
    <property type="entry name" value="Peptidases_S8_S53"/>
    <property type="match status" value="1"/>
</dbReference>
<dbReference type="AlphaFoldDB" id="A0A221NTS8"/>
<evidence type="ECO:0000256" key="2">
    <source>
        <dbReference type="ARBA" id="ARBA00022670"/>
    </source>
</evidence>
<evidence type="ECO:0000256" key="1">
    <source>
        <dbReference type="ARBA" id="ARBA00011073"/>
    </source>
</evidence>
<dbReference type="InterPro" id="IPR050131">
    <property type="entry name" value="Peptidase_S8_subtilisin-like"/>
</dbReference>
<comment type="similarity">
    <text evidence="1 5">Belongs to the peptidase S8 family.</text>
</comment>
<keyword evidence="9" id="KW-1185">Reference proteome</keyword>